<feature type="transmembrane region" description="Helical" evidence="2">
    <location>
        <begin position="197"/>
        <end position="219"/>
    </location>
</feature>
<keyword evidence="4" id="KW-1185">Reference proteome</keyword>
<organism evidence="3 4">
    <name type="scientific">Tamaricihabitans halophyticus</name>
    <dbReference type="NCBI Taxonomy" id="1262583"/>
    <lineage>
        <taxon>Bacteria</taxon>
        <taxon>Bacillati</taxon>
        <taxon>Actinomycetota</taxon>
        <taxon>Actinomycetes</taxon>
        <taxon>Pseudonocardiales</taxon>
        <taxon>Pseudonocardiaceae</taxon>
        <taxon>Tamaricihabitans</taxon>
    </lineage>
</organism>
<dbReference type="AlphaFoldDB" id="A0A4R2R4I7"/>
<name>A0A4R2R4I7_9PSEU</name>
<sequence length="231" mass="23978">MAGQDRFSGDGTGAPAPYTSPSDPLGGLVTGTVRPGRSGGSSQVPEQQAPQEPDRERLRRAMTAMFGDDADGATKTADSTGAEAEPAAESAQPAAAEAAPSTESTKPAMEVPPAPAAESAGQESSGARAWPGKPTGELMRMAWRPVQNRLRPARLRKREDELTYGADQTDPTAQQGQLDGPDQAEDPTAEQGRRSGVPIGAVAVVVFSVLFLIVAYLMISSLAQSISSLFS</sequence>
<evidence type="ECO:0000313" key="4">
    <source>
        <dbReference type="Proteomes" id="UP000294911"/>
    </source>
</evidence>
<keyword evidence="2" id="KW-0472">Membrane</keyword>
<feature type="region of interest" description="Disordered" evidence="1">
    <location>
        <begin position="1"/>
        <end position="194"/>
    </location>
</feature>
<dbReference type="EMBL" id="SLXQ01000001">
    <property type="protein sequence ID" value="TCP56824.1"/>
    <property type="molecule type" value="Genomic_DNA"/>
</dbReference>
<dbReference type="RefSeq" id="WP_132875378.1">
    <property type="nucleotide sequence ID" value="NZ_SLXQ01000001.1"/>
</dbReference>
<feature type="compositionally biased region" description="Low complexity" evidence="1">
    <location>
        <begin position="116"/>
        <end position="129"/>
    </location>
</feature>
<proteinExistence type="predicted"/>
<feature type="compositionally biased region" description="Polar residues" evidence="1">
    <location>
        <begin position="40"/>
        <end position="50"/>
    </location>
</feature>
<reference evidence="3 4" key="1">
    <citation type="submission" date="2019-03" db="EMBL/GenBank/DDBJ databases">
        <title>Genomic Encyclopedia of Type Strains, Phase IV (KMG-IV): sequencing the most valuable type-strain genomes for metagenomic binning, comparative biology and taxonomic classification.</title>
        <authorList>
            <person name="Goeker M."/>
        </authorList>
    </citation>
    <scope>NUCLEOTIDE SEQUENCE [LARGE SCALE GENOMIC DNA]</scope>
    <source>
        <strain evidence="3 4">DSM 45765</strain>
    </source>
</reference>
<dbReference type="Proteomes" id="UP000294911">
    <property type="component" value="Unassembled WGS sequence"/>
</dbReference>
<comment type="caution">
    <text evidence="3">The sequence shown here is derived from an EMBL/GenBank/DDBJ whole genome shotgun (WGS) entry which is preliminary data.</text>
</comment>
<evidence type="ECO:0000256" key="2">
    <source>
        <dbReference type="SAM" id="Phobius"/>
    </source>
</evidence>
<accession>A0A4R2R4I7</accession>
<feature type="compositionally biased region" description="Low complexity" evidence="1">
    <location>
        <begin position="73"/>
        <end position="109"/>
    </location>
</feature>
<keyword evidence="2" id="KW-1133">Transmembrane helix</keyword>
<keyword evidence="2" id="KW-0812">Transmembrane</keyword>
<evidence type="ECO:0000256" key="1">
    <source>
        <dbReference type="SAM" id="MobiDB-lite"/>
    </source>
</evidence>
<protein>
    <submittedName>
        <fullName evidence="3">Uncharacterized protein</fullName>
    </submittedName>
</protein>
<evidence type="ECO:0000313" key="3">
    <source>
        <dbReference type="EMBL" id="TCP56824.1"/>
    </source>
</evidence>
<gene>
    <name evidence="3" type="ORF">EV191_101771</name>
</gene>